<keyword evidence="2" id="KW-1185">Reference proteome</keyword>
<reference evidence="1 2" key="1">
    <citation type="submission" date="2016-10" db="EMBL/GenBank/DDBJ databases">
        <title>Genome sequence of the basidiomycete white-rot fungus Trametes pubescens.</title>
        <authorList>
            <person name="Makela M.R."/>
            <person name="Granchi Z."/>
            <person name="Peng M."/>
            <person name="De Vries R.P."/>
            <person name="Grigoriev I."/>
            <person name="Riley R."/>
            <person name="Hilden K."/>
        </authorList>
    </citation>
    <scope>NUCLEOTIDE SEQUENCE [LARGE SCALE GENOMIC DNA]</scope>
    <source>
        <strain evidence="1 2">FBCC735</strain>
    </source>
</reference>
<protein>
    <submittedName>
        <fullName evidence="1">Uncharacterized protein</fullName>
    </submittedName>
</protein>
<proteinExistence type="predicted"/>
<evidence type="ECO:0000313" key="1">
    <source>
        <dbReference type="EMBL" id="OJT13586.1"/>
    </source>
</evidence>
<dbReference type="Proteomes" id="UP000184267">
    <property type="component" value="Unassembled WGS sequence"/>
</dbReference>
<organism evidence="1 2">
    <name type="scientific">Trametes pubescens</name>
    <name type="common">White-rot fungus</name>
    <dbReference type="NCBI Taxonomy" id="154538"/>
    <lineage>
        <taxon>Eukaryota</taxon>
        <taxon>Fungi</taxon>
        <taxon>Dikarya</taxon>
        <taxon>Basidiomycota</taxon>
        <taxon>Agaricomycotina</taxon>
        <taxon>Agaricomycetes</taxon>
        <taxon>Polyporales</taxon>
        <taxon>Polyporaceae</taxon>
        <taxon>Trametes</taxon>
    </lineage>
</organism>
<gene>
    <name evidence="1" type="ORF">TRAPUB_9867</name>
</gene>
<name>A0A1M2W1B2_TRAPU</name>
<comment type="caution">
    <text evidence="1">The sequence shown here is derived from an EMBL/GenBank/DDBJ whole genome shotgun (WGS) entry which is preliminary data.</text>
</comment>
<sequence>MSVKRVMTAGNGGLECVARLSIGVVDQAATRVEWKKVEPHMARAVMSKDTYERWE</sequence>
<dbReference type="AlphaFoldDB" id="A0A1M2W1B2"/>
<evidence type="ECO:0000313" key="2">
    <source>
        <dbReference type="Proteomes" id="UP000184267"/>
    </source>
</evidence>
<dbReference type="EMBL" id="MNAD01000384">
    <property type="protein sequence ID" value="OJT13586.1"/>
    <property type="molecule type" value="Genomic_DNA"/>
</dbReference>
<accession>A0A1M2W1B2</accession>